<dbReference type="GeneID" id="1443444"/>
<accession>A0A832WL63</accession>
<comment type="caution">
    <text evidence="1">The sequence shown here is derived from an EMBL/GenBank/DDBJ whole genome shotgun (WGS) entry which is preliminary data.</text>
</comment>
<sequence length="65" mass="7485">MEVFEIKIEVPYDKKGVIIKKLARLIKGNVKKARLLPPDQFGLNKIILRVEGDEEEIKKIMALSH</sequence>
<reference evidence="1" key="1">
    <citation type="journal article" date="2020" name="bioRxiv">
        <title>A rank-normalized archaeal taxonomy based on genome phylogeny resolves widespread incomplete and uneven classifications.</title>
        <authorList>
            <person name="Rinke C."/>
            <person name="Chuvochina M."/>
            <person name="Mussig A.J."/>
            <person name="Chaumeil P.-A."/>
            <person name="Waite D.W."/>
            <person name="Whitman W.B."/>
            <person name="Parks D.H."/>
            <person name="Hugenholtz P."/>
        </authorList>
    </citation>
    <scope>NUCLEOTIDE SEQUENCE</scope>
    <source>
        <strain evidence="1">UBA8834</strain>
    </source>
</reference>
<organism evidence="1 2">
    <name type="scientific">Pyrococcus horikoshii</name>
    <dbReference type="NCBI Taxonomy" id="53953"/>
    <lineage>
        <taxon>Archaea</taxon>
        <taxon>Methanobacteriati</taxon>
        <taxon>Methanobacteriota</taxon>
        <taxon>Thermococci</taxon>
        <taxon>Thermococcales</taxon>
        <taxon>Thermococcaceae</taxon>
        <taxon>Pyrococcus</taxon>
    </lineage>
</organism>
<evidence type="ECO:0000313" key="1">
    <source>
        <dbReference type="EMBL" id="HII61834.1"/>
    </source>
</evidence>
<evidence type="ECO:0000313" key="2">
    <source>
        <dbReference type="Proteomes" id="UP000617544"/>
    </source>
</evidence>
<name>A0A832WL63_PYRHR</name>
<gene>
    <name evidence="1" type="ORF">HA331_08895</name>
</gene>
<protein>
    <submittedName>
        <fullName evidence="1">Uncharacterized protein</fullName>
    </submittedName>
</protein>
<dbReference type="EMBL" id="DUJN01000008">
    <property type="protein sequence ID" value="HII61834.1"/>
    <property type="molecule type" value="Genomic_DNA"/>
</dbReference>
<proteinExistence type="predicted"/>
<dbReference type="AlphaFoldDB" id="A0A832WL63"/>
<dbReference type="Proteomes" id="UP000617544">
    <property type="component" value="Unassembled WGS sequence"/>
</dbReference>
<dbReference type="RefSeq" id="WP_010885209.1">
    <property type="nucleotide sequence ID" value="NZ_DUJN01000008.1"/>
</dbReference>